<dbReference type="PANTHER" id="PTHR11200:SF300">
    <property type="entry name" value="TYPE II INOSITOL 1,4,5-TRISPHOSPHATE 5-PHOSPHATASE"/>
    <property type="match status" value="1"/>
</dbReference>
<dbReference type="GO" id="GO:0004439">
    <property type="term" value="F:phosphatidylinositol-4,5-bisphosphate 5-phosphatase activity"/>
    <property type="evidence" value="ECO:0007669"/>
    <property type="project" value="TreeGrafter"/>
</dbReference>
<dbReference type="Gene3D" id="2.30.29.110">
    <property type="match status" value="1"/>
</dbReference>
<evidence type="ECO:0000313" key="2">
    <source>
        <dbReference type="EMBL" id="CAG6755799.1"/>
    </source>
</evidence>
<dbReference type="Pfam" id="PF16776">
    <property type="entry name" value="INPP5B_PH"/>
    <property type="match status" value="1"/>
</dbReference>
<dbReference type="GO" id="GO:0016020">
    <property type="term" value="C:membrane"/>
    <property type="evidence" value="ECO:0007669"/>
    <property type="project" value="TreeGrafter"/>
</dbReference>
<dbReference type="InterPro" id="IPR036691">
    <property type="entry name" value="Endo/exonu/phosph_ase_sf"/>
</dbReference>
<dbReference type="SMART" id="SM00128">
    <property type="entry name" value="IPPc"/>
    <property type="match status" value="1"/>
</dbReference>
<proteinExistence type="predicted"/>
<dbReference type="EMBL" id="HBUF01543042">
    <property type="protein sequence ID" value="CAG6755799.1"/>
    <property type="molecule type" value="Transcribed_RNA"/>
</dbReference>
<dbReference type="Pfam" id="PF22669">
    <property type="entry name" value="Exo_endo_phos2"/>
    <property type="match status" value="1"/>
</dbReference>
<dbReference type="GO" id="GO:0052745">
    <property type="term" value="F:inositol phosphate phosphatase activity"/>
    <property type="evidence" value="ECO:0007669"/>
    <property type="project" value="InterPro"/>
</dbReference>
<dbReference type="InterPro" id="IPR046985">
    <property type="entry name" value="IP5"/>
</dbReference>
<dbReference type="SUPFAM" id="SSF56219">
    <property type="entry name" value="DNase I-like"/>
    <property type="match status" value="1"/>
</dbReference>
<name>A0A8D8ZYR0_9HEMI</name>
<protein>
    <submittedName>
        <fullName evidence="2">Type II inositol 1,4,5-trisphosphate 5-phosphatase</fullName>
    </submittedName>
</protein>
<sequence length="518" mass="59021">MNSVQKLLSSDETIISSHDVSLVQGWMRSSKNLIILEKNRDLKALLVVSETVDYALPIDSDFKFDIDSESKSKNAGDVFISISYQKHKLLFEMLPPSKANTFINELLRAMEHQSRRKTAGDYSWLKKYSNKTDLSLENQGVVMDASKLLLDYNEHIPRHSVARGAMQPVAARDSVIKYQMGMMEDEYTYTQGIQIFIGTWNVNGQSPSVSLSDWLSFTTDPPHVYAIGFQELDLSKEAFLFNETPKEGEWLRAVTKSLHPGAVYKEICLVRLVGMMLIVFVEENLAQHVDHVACDSVGTGIMGKLGNKGGVAIRLDLHTTSLCFVNSHLAAHTEEYERRNQDYHDIDSRIAFTGFLPPKSIKDHDQIYWLGDLNYRITELDLLKVKSLINLGKYETVVEHDQLKRQHTLGHVFRGYKEGTIQFKPTYKYDVGTDDWDSSEKARAPAWCDRVLYRGEGIRQLVDYTSIPILKISDHKPVIALFNSDIRLIDNIKYRKIHEEVSTDSLVISSIGRYTKKS</sequence>
<dbReference type="InterPro" id="IPR031896">
    <property type="entry name" value="INPP5B_PH_dom"/>
</dbReference>
<accession>A0A8D8ZYR0</accession>
<dbReference type="InterPro" id="IPR037793">
    <property type="entry name" value="OCRL1/INPP5B_INPP5c"/>
</dbReference>
<dbReference type="FunFam" id="3.60.10.10:FF:000004">
    <property type="entry name" value="Type II inositol 1,4,5-trisphosphate 5-phosphatase"/>
    <property type="match status" value="1"/>
</dbReference>
<organism evidence="2">
    <name type="scientific">Cacopsylla melanoneura</name>
    <dbReference type="NCBI Taxonomy" id="428564"/>
    <lineage>
        <taxon>Eukaryota</taxon>
        <taxon>Metazoa</taxon>
        <taxon>Ecdysozoa</taxon>
        <taxon>Arthropoda</taxon>
        <taxon>Hexapoda</taxon>
        <taxon>Insecta</taxon>
        <taxon>Pterygota</taxon>
        <taxon>Neoptera</taxon>
        <taxon>Paraneoptera</taxon>
        <taxon>Hemiptera</taxon>
        <taxon>Sternorrhyncha</taxon>
        <taxon>Psylloidea</taxon>
        <taxon>Psyllidae</taxon>
        <taxon>Psyllinae</taxon>
        <taxon>Cacopsylla</taxon>
    </lineage>
</organism>
<dbReference type="GO" id="GO:0046856">
    <property type="term" value="P:phosphatidylinositol dephosphorylation"/>
    <property type="evidence" value="ECO:0007669"/>
    <property type="project" value="InterPro"/>
</dbReference>
<dbReference type="AlphaFoldDB" id="A0A8D8ZYR0"/>
<evidence type="ECO:0000259" key="1">
    <source>
        <dbReference type="SMART" id="SM00128"/>
    </source>
</evidence>
<reference evidence="2" key="1">
    <citation type="submission" date="2021-05" db="EMBL/GenBank/DDBJ databases">
        <authorList>
            <person name="Alioto T."/>
            <person name="Alioto T."/>
            <person name="Gomez Garrido J."/>
        </authorList>
    </citation>
    <scope>NUCLEOTIDE SEQUENCE</scope>
</reference>
<dbReference type="InterPro" id="IPR000300">
    <property type="entry name" value="IPPc"/>
</dbReference>
<dbReference type="PANTHER" id="PTHR11200">
    <property type="entry name" value="INOSITOL 5-PHOSPHATASE"/>
    <property type="match status" value="1"/>
</dbReference>
<dbReference type="CDD" id="cd09093">
    <property type="entry name" value="INPP5c_INPP5B"/>
    <property type="match status" value="1"/>
</dbReference>
<feature type="domain" description="Inositol polyphosphate-related phosphatase" evidence="1">
    <location>
        <begin position="191"/>
        <end position="490"/>
    </location>
</feature>
<dbReference type="Gene3D" id="3.60.10.10">
    <property type="entry name" value="Endonuclease/exonuclease/phosphatase"/>
    <property type="match status" value="1"/>
</dbReference>